<comment type="subcellular location">
    <subcellularLocation>
        <location evidence="1">Cell membrane</location>
        <topology evidence="1">Multi-pass membrane protein</topology>
    </subcellularLocation>
</comment>
<keyword evidence="3" id="KW-1003">Cell membrane</keyword>
<evidence type="ECO:0000256" key="8">
    <source>
        <dbReference type="ARBA" id="ARBA00023053"/>
    </source>
</evidence>
<evidence type="ECO:0000256" key="1">
    <source>
        <dbReference type="ARBA" id="ARBA00004651"/>
    </source>
</evidence>
<dbReference type="PANTHER" id="PTHR10037">
    <property type="entry name" value="VOLTAGE-GATED CATION CHANNEL CALCIUM AND SODIUM"/>
    <property type="match status" value="1"/>
</dbReference>
<dbReference type="Proteomes" id="UP000242638">
    <property type="component" value="Unassembled WGS sequence"/>
</dbReference>
<keyword evidence="12" id="KW-0325">Glycoprotein</keyword>
<evidence type="ECO:0000256" key="10">
    <source>
        <dbReference type="ARBA" id="ARBA00023136"/>
    </source>
</evidence>
<feature type="domain" description="Ion transport" evidence="17">
    <location>
        <begin position="44"/>
        <end position="120"/>
    </location>
</feature>
<dbReference type="InterPro" id="IPR043203">
    <property type="entry name" value="VGCC_Ca_Na"/>
</dbReference>
<evidence type="ECO:0000256" key="14">
    <source>
        <dbReference type="ARBA" id="ARBA00023303"/>
    </source>
</evidence>
<dbReference type="Ensembl" id="ENSPRET00000014439.1">
    <property type="protein sequence ID" value="ENSPREP00000014294.1"/>
    <property type="gene ID" value="ENSPREG00000009676.1"/>
</dbReference>
<evidence type="ECO:0000256" key="13">
    <source>
        <dbReference type="ARBA" id="ARBA00023201"/>
    </source>
</evidence>
<evidence type="ECO:0000256" key="12">
    <source>
        <dbReference type="ARBA" id="ARBA00023180"/>
    </source>
</evidence>
<evidence type="ECO:0000313" key="18">
    <source>
        <dbReference type="Ensembl" id="ENSPREP00000014294.1"/>
    </source>
</evidence>
<feature type="transmembrane region" description="Helical" evidence="16">
    <location>
        <begin position="45"/>
        <end position="63"/>
    </location>
</feature>
<keyword evidence="10 16" id="KW-0472">Membrane</keyword>
<evidence type="ECO:0000256" key="5">
    <source>
        <dbReference type="ARBA" id="ARBA00022737"/>
    </source>
</evidence>
<keyword evidence="11" id="KW-1015">Disulfide bond</keyword>
<evidence type="ECO:0000256" key="2">
    <source>
        <dbReference type="ARBA" id="ARBA00022448"/>
    </source>
</evidence>
<dbReference type="SUPFAM" id="SSF81324">
    <property type="entry name" value="Voltage-gated potassium channels"/>
    <property type="match status" value="1"/>
</dbReference>
<evidence type="ECO:0000256" key="7">
    <source>
        <dbReference type="ARBA" id="ARBA00022989"/>
    </source>
</evidence>
<dbReference type="GO" id="GO:0019228">
    <property type="term" value="P:neuronal action potential"/>
    <property type="evidence" value="ECO:0007669"/>
    <property type="project" value="TreeGrafter"/>
</dbReference>
<keyword evidence="2" id="KW-0813">Transport</keyword>
<reference evidence="18" key="2">
    <citation type="submission" date="2025-08" db="UniProtKB">
        <authorList>
            <consortium name="Ensembl"/>
        </authorList>
    </citation>
    <scope>IDENTIFICATION</scope>
    <source>
        <strain evidence="18">Guanapo</strain>
    </source>
</reference>
<keyword evidence="9" id="KW-0406">Ion transport</keyword>
<keyword evidence="19" id="KW-1185">Reference proteome</keyword>
<keyword evidence="5" id="KW-0677">Repeat</keyword>
<sequence length="146" mass="16545">ESINAETHLVTMLGTRKLVLNGSGLCLPLQNDLQGFFFDLVGKQAFDIIIMVLILLNMITMMVETDEQSPQMEKMLYYVNLAFIVIFTTECSIKIMALRCYFFTVGWNIFDFVVVILSIVGDAPPPCPPPHRRRPTTAQKRPMKAT</sequence>
<dbReference type="Pfam" id="PF00520">
    <property type="entry name" value="Ion_trans"/>
    <property type="match status" value="1"/>
</dbReference>
<keyword evidence="6" id="KW-0851">Voltage-gated channel</keyword>
<feature type="compositionally biased region" description="Basic residues" evidence="15">
    <location>
        <begin position="130"/>
        <end position="146"/>
    </location>
</feature>
<name>A0A3P9NXK0_POERE</name>
<keyword evidence="8" id="KW-0915">Sodium</keyword>
<evidence type="ECO:0000256" key="16">
    <source>
        <dbReference type="SAM" id="Phobius"/>
    </source>
</evidence>
<keyword evidence="7 16" id="KW-1133">Transmembrane helix</keyword>
<protein>
    <recommendedName>
        <fullName evidence="17">Ion transport domain-containing protein</fullName>
    </recommendedName>
</protein>
<dbReference type="GO" id="GO:0005248">
    <property type="term" value="F:voltage-gated sodium channel activity"/>
    <property type="evidence" value="ECO:0007669"/>
    <property type="project" value="TreeGrafter"/>
</dbReference>
<accession>A0A3P9NXK0</accession>
<organism evidence="18 19">
    <name type="scientific">Poecilia reticulata</name>
    <name type="common">Guppy</name>
    <name type="synonym">Acanthophacelus reticulatus</name>
    <dbReference type="NCBI Taxonomy" id="8081"/>
    <lineage>
        <taxon>Eukaryota</taxon>
        <taxon>Metazoa</taxon>
        <taxon>Chordata</taxon>
        <taxon>Craniata</taxon>
        <taxon>Vertebrata</taxon>
        <taxon>Euteleostomi</taxon>
        <taxon>Actinopterygii</taxon>
        <taxon>Neopterygii</taxon>
        <taxon>Teleostei</taxon>
        <taxon>Neoteleostei</taxon>
        <taxon>Acanthomorphata</taxon>
        <taxon>Ovalentaria</taxon>
        <taxon>Atherinomorphae</taxon>
        <taxon>Cyprinodontiformes</taxon>
        <taxon>Poeciliidae</taxon>
        <taxon>Poeciliinae</taxon>
        <taxon>Poecilia</taxon>
    </lineage>
</organism>
<evidence type="ECO:0000313" key="19">
    <source>
        <dbReference type="Proteomes" id="UP000242638"/>
    </source>
</evidence>
<dbReference type="Gene3D" id="1.20.120.350">
    <property type="entry name" value="Voltage-gated potassium channels. Chain C"/>
    <property type="match status" value="1"/>
</dbReference>
<reference evidence="18" key="3">
    <citation type="submission" date="2025-09" db="UniProtKB">
        <authorList>
            <consortium name="Ensembl"/>
        </authorList>
    </citation>
    <scope>IDENTIFICATION</scope>
    <source>
        <strain evidence="18">Guanapo</strain>
    </source>
</reference>
<evidence type="ECO:0000256" key="15">
    <source>
        <dbReference type="SAM" id="MobiDB-lite"/>
    </source>
</evidence>
<evidence type="ECO:0000256" key="6">
    <source>
        <dbReference type="ARBA" id="ARBA00022882"/>
    </source>
</evidence>
<evidence type="ECO:0000256" key="11">
    <source>
        <dbReference type="ARBA" id="ARBA00023157"/>
    </source>
</evidence>
<keyword evidence="13" id="KW-0739">Sodium transport</keyword>
<reference evidence="19" key="1">
    <citation type="submission" date="2013-11" db="EMBL/GenBank/DDBJ databases">
        <title>The genomic landscape of the Guanapo guppy.</title>
        <authorList>
            <person name="Kuenstner A."/>
            <person name="Dreyer C."/>
        </authorList>
    </citation>
    <scope>NUCLEOTIDE SEQUENCE</scope>
    <source>
        <strain evidence="19">Guanapo</strain>
    </source>
</reference>
<feature type="region of interest" description="Disordered" evidence="15">
    <location>
        <begin position="127"/>
        <end position="146"/>
    </location>
</feature>
<dbReference type="AlphaFoldDB" id="A0A3P9NXK0"/>
<evidence type="ECO:0000259" key="17">
    <source>
        <dbReference type="Pfam" id="PF00520"/>
    </source>
</evidence>
<evidence type="ECO:0000256" key="9">
    <source>
        <dbReference type="ARBA" id="ARBA00023065"/>
    </source>
</evidence>
<dbReference type="PANTHER" id="PTHR10037:SF208">
    <property type="entry name" value="SODIUM CHANNEL PROTEIN TYPE 10 SUBUNIT ALPHA"/>
    <property type="match status" value="1"/>
</dbReference>
<evidence type="ECO:0000256" key="4">
    <source>
        <dbReference type="ARBA" id="ARBA00022692"/>
    </source>
</evidence>
<dbReference type="GO" id="GO:0086010">
    <property type="term" value="P:membrane depolarization during action potential"/>
    <property type="evidence" value="ECO:0007669"/>
    <property type="project" value="TreeGrafter"/>
</dbReference>
<keyword evidence="4 16" id="KW-0812">Transmembrane</keyword>
<dbReference type="GO" id="GO:0001518">
    <property type="term" value="C:voltage-gated sodium channel complex"/>
    <property type="evidence" value="ECO:0007669"/>
    <property type="project" value="TreeGrafter"/>
</dbReference>
<dbReference type="InterPro" id="IPR027359">
    <property type="entry name" value="Volt_channel_dom_sf"/>
</dbReference>
<evidence type="ECO:0000256" key="3">
    <source>
        <dbReference type="ARBA" id="ARBA00022475"/>
    </source>
</evidence>
<dbReference type="Bgee" id="ENSPREG00000009676">
    <property type="expression patterns" value="Expressed in organism subdivision and 1 other cell type or tissue"/>
</dbReference>
<dbReference type="GeneTree" id="ENSGT00940000154992"/>
<keyword evidence="14" id="KW-0407">Ion channel</keyword>
<feature type="transmembrane region" description="Helical" evidence="16">
    <location>
        <begin position="75"/>
        <end position="93"/>
    </location>
</feature>
<dbReference type="FunFam" id="1.20.120.350:FF:000059">
    <property type="entry name" value="Sodium channel protein"/>
    <property type="match status" value="1"/>
</dbReference>
<proteinExistence type="predicted"/>
<dbReference type="InterPro" id="IPR005821">
    <property type="entry name" value="Ion_trans_dom"/>
</dbReference>